<dbReference type="Gene3D" id="3.30.160.60">
    <property type="entry name" value="Classic Zinc Finger"/>
    <property type="match status" value="1"/>
</dbReference>
<reference evidence="3 4" key="1">
    <citation type="submission" date="2022-05" db="EMBL/GenBank/DDBJ databases">
        <authorList>
            <consortium name="Genoscope - CEA"/>
            <person name="William W."/>
        </authorList>
    </citation>
    <scope>NUCLEOTIDE SEQUENCE [LARGE SCALE GENOMIC DNA]</scope>
</reference>
<dbReference type="PANTHER" id="PTHR46664">
    <property type="entry name" value="ATM INTERACTOR"/>
    <property type="match status" value="1"/>
</dbReference>
<keyword evidence="4" id="KW-1185">Reference proteome</keyword>
<protein>
    <recommendedName>
        <fullName evidence="2">C2H2-type domain-containing protein</fullName>
    </recommendedName>
</protein>
<dbReference type="InterPro" id="IPR055303">
    <property type="entry name" value="ATMIN"/>
</dbReference>
<name>A0ABN8S3D8_9CNID</name>
<organism evidence="3 4">
    <name type="scientific">Porites lobata</name>
    <dbReference type="NCBI Taxonomy" id="104759"/>
    <lineage>
        <taxon>Eukaryota</taxon>
        <taxon>Metazoa</taxon>
        <taxon>Cnidaria</taxon>
        <taxon>Anthozoa</taxon>
        <taxon>Hexacorallia</taxon>
        <taxon>Scleractinia</taxon>
        <taxon>Fungiina</taxon>
        <taxon>Poritidae</taxon>
        <taxon>Porites</taxon>
    </lineage>
</organism>
<dbReference type="Proteomes" id="UP001159405">
    <property type="component" value="Unassembled WGS sequence"/>
</dbReference>
<feature type="non-terminal residue" evidence="3">
    <location>
        <position position="1"/>
    </location>
</feature>
<evidence type="ECO:0000313" key="3">
    <source>
        <dbReference type="EMBL" id="CAH3186098.1"/>
    </source>
</evidence>
<sequence>WIDLTPVFSQPSQLKTENMATTVEEICPSEETLTQRESEASIQCPTPGCSRVFHNRPCLKMHLVKTHGVVANDEERGRYIRGQKTTVDKHYYCPVKHCVRGQGTKRPFPRMSQLKQHYMTVHAEKKNICSKCGKGFGLLDACRRHELKCGQLFNCSCGCPYTTLEALLTHARRQMHKVPECYQTKKQSTKPVIPATKSVALVVVNTADPVSQIREKNSRKKGRPGQQSIKPCLILPKPGPEGYSTRKVAKSVQTQTPLGMHSMHTQTPSCWPNAEQGCDTFTQTPPPTTNQQFQFNTSADNLQLGLSQASVGTQVAMFANQCDFGVGTDDSFLAQLGCITGHPARQPFQYTSNIPQDTQVEQLPPITTFVAAQERSAFVSTNENSMQTLTIDPLCLNNQTQTNLTNTDELRPLNSTQTQTCGLEQVPLEDNETQTLISLLGIDTANSIDSGTQTQHFLDDLFCAQDIELTESQTQTWFSDYPLTSPGLDSSGSDFVYKALDDLVDIHTQTSIVMSDFSELSGDTVFANSQTQTLQSDFGGYNVLSSSAQTDTHWTQVTQTVGQVSNGSLISTSCQTQA</sequence>
<accession>A0ABN8S3D8</accession>
<dbReference type="PANTHER" id="PTHR46664:SF1">
    <property type="entry name" value="ATM INTERACTOR"/>
    <property type="match status" value="1"/>
</dbReference>
<dbReference type="InterPro" id="IPR013087">
    <property type="entry name" value="Znf_C2H2_type"/>
</dbReference>
<proteinExistence type="predicted"/>
<dbReference type="PROSITE" id="PS00028">
    <property type="entry name" value="ZINC_FINGER_C2H2_1"/>
    <property type="match status" value="1"/>
</dbReference>
<comment type="caution">
    <text evidence="3">The sequence shown here is derived from an EMBL/GenBank/DDBJ whole genome shotgun (WGS) entry which is preliminary data.</text>
</comment>
<gene>
    <name evidence="3" type="ORF">PLOB_00034152</name>
</gene>
<dbReference type="Pfam" id="PF24757">
    <property type="entry name" value="C2H2_ASCIZ"/>
    <property type="match status" value="1"/>
</dbReference>
<evidence type="ECO:0000256" key="1">
    <source>
        <dbReference type="SAM" id="MobiDB-lite"/>
    </source>
</evidence>
<dbReference type="SMART" id="SM00355">
    <property type="entry name" value="ZnF_C2H2"/>
    <property type="match status" value="4"/>
</dbReference>
<feature type="region of interest" description="Disordered" evidence="1">
    <location>
        <begin position="212"/>
        <end position="233"/>
    </location>
</feature>
<dbReference type="InterPro" id="IPR056545">
    <property type="entry name" value="C2H2_ASCIZ_1st_2nd"/>
</dbReference>
<dbReference type="EMBL" id="CALNXK010000460">
    <property type="protein sequence ID" value="CAH3186098.1"/>
    <property type="molecule type" value="Genomic_DNA"/>
</dbReference>
<feature type="domain" description="C2H2-type" evidence="2">
    <location>
        <begin position="44"/>
        <end position="67"/>
    </location>
</feature>
<evidence type="ECO:0000259" key="2">
    <source>
        <dbReference type="PROSITE" id="PS00028"/>
    </source>
</evidence>
<evidence type="ECO:0000313" key="4">
    <source>
        <dbReference type="Proteomes" id="UP001159405"/>
    </source>
</evidence>